<name>A0A2P2N4H2_RHIMU</name>
<dbReference type="EMBL" id="GGEC01056874">
    <property type="protein sequence ID" value="MBX37358.1"/>
    <property type="molecule type" value="Transcribed_RNA"/>
</dbReference>
<organism evidence="1">
    <name type="scientific">Rhizophora mucronata</name>
    <name type="common">Asiatic mangrove</name>
    <dbReference type="NCBI Taxonomy" id="61149"/>
    <lineage>
        <taxon>Eukaryota</taxon>
        <taxon>Viridiplantae</taxon>
        <taxon>Streptophyta</taxon>
        <taxon>Embryophyta</taxon>
        <taxon>Tracheophyta</taxon>
        <taxon>Spermatophyta</taxon>
        <taxon>Magnoliopsida</taxon>
        <taxon>eudicotyledons</taxon>
        <taxon>Gunneridae</taxon>
        <taxon>Pentapetalae</taxon>
        <taxon>rosids</taxon>
        <taxon>fabids</taxon>
        <taxon>Malpighiales</taxon>
        <taxon>Rhizophoraceae</taxon>
        <taxon>Rhizophora</taxon>
    </lineage>
</organism>
<protein>
    <submittedName>
        <fullName evidence="1">Uncharacterized protein MANES_05G203200</fullName>
    </submittedName>
</protein>
<evidence type="ECO:0000313" key="1">
    <source>
        <dbReference type="EMBL" id="MBX37358.1"/>
    </source>
</evidence>
<proteinExistence type="predicted"/>
<dbReference type="AlphaFoldDB" id="A0A2P2N4H2"/>
<sequence>MWQSRIYAASFGCVRLYLERLLQRYSNFVCGRVVLGL</sequence>
<accession>A0A2P2N4H2</accession>
<reference evidence="1" key="1">
    <citation type="submission" date="2018-02" db="EMBL/GenBank/DDBJ databases">
        <title>Rhizophora mucronata_Transcriptome.</title>
        <authorList>
            <person name="Meera S.P."/>
            <person name="Sreeshan A."/>
            <person name="Augustine A."/>
        </authorList>
    </citation>
    <scope>NUCLEOTIDE SEQUENCE</scope>
    <source>
        <tissue evidence="1">Leaf</tissue>
    </source>
</reference>